<accession>A0A498I0C9</accession>
<dbReference type="EMBL" id="RDQH01000340">
    <property type="protein sequence ID" value="RXH76540.1"/>
    <property type="molecule type" value="Genomic_DNA"/>
</dbReference>
<reference evidence="1 2" key="1">
    <citation type="submission" date="2018-10" db="EMBL/GenBank/DDBJ databases">
        <title>A high-quality apple genome assembly.</title>
        <authorList>
            <person name="Hu J."/>
        </authorList>
    </citation>
    <scope>NUCLEOTIDE SEQUENCE [LARGE SCALE GENOMIC DNA]</scope>
    <source>
        <strain evidence="2">cv. HFTH1</strain>
        <tissue evidence="1">Young leaf</tissue>
    </source>
</reference>
<dbReference type="Proteomes" id="UP000290289">
    <property type="component" value="Chromosome 14"/>
</dbReference>
<dbReference type="AlphaFoldDB" id="A0A498I0C9"/>
<comment type="caution">
    <text evidence="1">The sequence shown here is derived from an EMBL/GenBank/DDBJ whole genome shotgun (WGS) entry which is preliminary data.</text>
</comment>
<evidence type="ECO:0000313" key="1">
    <source>
        <dbReference type="EMBL" id="RXH76540.1"/>
    </source>
</evidence>
<gene>
    <name evidence="1" type="ORF">DVH24_019428</name>
</gene>
<organism evidence="1 2">
    <name type="scientific">Malus domestica</name>
    <name type="common">Apple</name>
    <name type="synonym">Pyrus malus</name>
    <dbReference type="NCBI Taxonomy" id="3750"/>
    <lineage>
        <taxon>Eukaryota</taxon>
        <taxon>Viridiplantae</taxon>
        <taxon>Streptophyta</taxon>
        <taxon>Embryophyta</taxon>
        <taxon>Tracheophyta</taxon>
        <taxon>Spermatophyta</taxon>
        <taxon>Magnoliopsida</taxon>
        <taxon>eudicotyledons</taxon>
        <taxon>Gunneridae</taxon>
        <taxon>Pentapetalae</taxon>
        <taxon>rosids</taxon>
        <taxon>fabids</taxon>
        <taxon>Rosales</taxon>
        <taxon>Rosaceae</taxon>
        <taxon>Amygdaloideae</taxon>
        <taxon>Maleae</taxon>
        <taxon>Malus</taxon>
    </lineage>
</organism>
<evidence type="ECO:0000313" key="2">
    <source>
        <dbReference type="Proteomes" id="UP000290289"/>
    </source>
</evidence>
<sequence length="73" mass="7894">MDPRNGAVAVAALDENGGTKGGDGLGDELKRFVWRVGEEVHQELMGRRTVEPPLEVGAMIWSTVSTSRELRAS</sequence>
<name>A0A498I0C9_MALDO</name>
<protein>
    <submittedName>
        <fullName evidence="1">Uncharacterized protein</fullName>
    </submittedName>
</protein>
<proteinExistence type="predicted"/>
<keyword evidence="2" id="KW-1185">Reference proteome</keyword>